<keyword evidence="2" id="KW-0812">Transmembrane</keyword>
<dbReference type="EMBL" id="QGTR01000001">
    <property type="protein sequence ID" value="PWW03752.1"/>
    <property type="molecule type" value="Genomic_DNA"/>
</dbReference>
<reference evidence="3 4" key="1">
    <citation type="submission" date="2018-05" db="EMBL/GenBank/DDBJ databases">
        <title>Genomic Encyclopedia of Type Strains, Phase IV (KMG-IV): sequencing the most valuable type-strain genomes for metagenomic binning, comparative biology and taxonomic classification.</title>
        <authorList>
            <person name="Goeker M."/>
        </authorList>
    </citation>
    <scope>NUCLEOTIDE SEQUENCE [LARGE SCALE GENOMIC DNA]</scope>
    <source>
        <strain evidence="3 4">DSM 16791</strain>
    </source>
</reference>
<feature type="compositionally biased region" description="Polar residues" evidence="1">
    <location>
        <begin position="94"/>
        <end position="103"/>
    </location>
</feature>
<comment type="caution">
    <text evidence="3">The sequence shown here is derived from an EMBL/GenBank/DDBJ whole genome shotgun (WGS) entry which is preliminary data.</text>
</comment>
<proteinExistence type="predicted"/>
<gene>
    <name evidence="3" type="ORF">DFR52_101438</name>
</gene>
<feature type="transmembrane region" description="Helical" evidence="2">
    <location>
        <begin position="21"/>
        <end position="44"/>
    </location>
</feature>
<dbReference type="Proteomes" id="UP000246352">
    <property type="component" value="Unassembled WGS sequence"/>
</dbReference>
<evidence type="ECO:0000256" key="2">
    <source>
        <dbReference type="SAM" id="Phobius"/>
    </source>
</evidence>
<organism evidence="3 4">
    <name type="scientific">Hoeflea marina</name>
    <dbReference type="NCBI Taxonomy" id="274592"/>
    <lineage>
        <taxon>Bacteria</taxon>
        <taxon>Pseudomonadati</taxon>
        <taxon>Pseudomonadota</taxon>
        <taxon>Alphaproteobacteria</taxon>
        <taxon>Hyphomicrobiales</taxon>
        <taxon>Rhizobiaceae</taxon>
        <taxon>Hoeflea</taxon>
    </lineage>
</organism>
<accession>A0A317PQL4</accession>
<sequence length="103" mass="10853">MADDFKTLREVGHGISGIRHVLNLYGAVFATCVAAFLFGGWQMFGKIDRVEDSTARIDERLARIETLLAGISAAPDAGSGKQAGSPADLGIDDTATTSNIDPE</sequence>
<keyword evidence="4" id="KW-1185">Reference proteome</keyword>
<protein>
    <submittedName>
        <fullName evidence="3">Uncharacterized protein</fullName>
    </submittedName>
</protein>
<dbReference type="RefSeq" id="WP_146215526.1">
    <property type="nucleotide sequence ID" value="NZ_QGTR01000001.1"/>
</dbReference>
<keyword evidence="2" id="KW-0472">Membrane</keyword>
<evidence type="ECO:0000256" key="1">
    <source>
        <dbReference type="SAM" id="MobiDB-lite"/>
    </source>
</evidence>
<dbReference type="AlphaFoldDB" id="A0A317PQL4"/>
<evidence type="ECO:0000313" key="4">
    <source>
        <dbReference type="Proteomes" id="UP000246352"/>
    </source>
</evidence>
<keyword evidence="2" id="KW-1133">Transmembrane helix</keyword>
<feature type="region of interest" description="Disordered" evidence="1">
    <location>
        <begin position="74"/>
        <end position="103"/>
    </location>
</feature>
<evidence type="ECO:0000313" key="3">
    <source>
        <dbReference type="EMBL" id="PWW03752.1"/>
    </source>
</evidence>
<name>A0A317PQL4_9HYPH</name>